<protein>
    <recommendedName>
        <fullName evidence="1">CxC2-like cysteine cluster KDZ transposase-associated domain-containing protein</fullName>
    </recommendedName>
</protein>
<sequence>PWKKTALDFPLLVWLESEHDDQLKELLRLEGRCGSPDYCHLCKTLPATIQCDECFGVNMYCPLCILSLHEKNPLHRLKEWTGECFEKRTLKDFGLHIQLGHAVGERCCRPRSPKHNEFVIIHTNGARLQRPPTCQLLCVQWFPASSEMLHTAATFSLLEVFHLLLSESKVSAYKFYNSLTWCSDNTGLLPKNEWQHLKLVKQSGRGHDPAGIANAEEGACAVLCPTCPHPGKNLPAHWDKAPKEKSLFLAIDVNFQLKCRAVSKDSVDLSLSQGWAYFIAEAAYKSHLKKHVDQQQEVHLF</sequence>
<reference evidence="3" key="2">
    <citation type="submission" date="2015-01" db="EMBL/GenBank/DDBJ databases">
        <title>Evolutionary Origins and Diversification of the Mycorrhizal Mutualists.</title>
        <authorList>
            <consortium name="DOE Joint Genome Institute"/>
            <consortium name="Mycorrhizal Genomics Consortium"/>
            <person name="Kohler A."/>
            <person name="Kuo A."/>
            <person name="Nagy L.G."/>
            <person name="Floudas D."/>
            <person name="Copeland A."/>
            <person name="Barry K.W."/>
            <person name="Cichocki N."/>
            <person name="Veneault-Fourrey C."/>
            <person name="LaButti K."/>
            <person name="Lindquist E.A."/>
            <person name="Lipzen A."/>
            <person name="Lundell T."/>
            <person name="Morin E."/>
            <person name="Murat C."/>
            <person name="Riley R."/>
            <person name="Ohm R."/>
            <person name="Sun H."/>
            <person name="Tunlid A."/>
            <person name="Henrissat B."/>
            <person name="Grigoriev I.V."/>
            <person name="Hibbett D.S."/>
            <person name="Martin F."/>
        </authorList>
    </citation>
    <scope>NUCLEOTIDE SEQUENCE [LARGE SCALE GENOMIC DNA]</scope>
    <source>
        <strain evidence="3">Ve08.2h10</strain>
    </source>
</reference>
<dbReference type="InterPro" id="IPR041457">
    <property type="entry name" value="CxC2_KDZ-assoc"/>
</dbReference>
<feature type="domain" description="CxC2-like cysteine cluster KDZ transposase-associated" evidence="1">
    <location>
        <begin position="90"/>
        <end position="187"/>
    </location>
</feature>
<feature type="non-terminal residue" evidence="2">
    <location>
        <position position="301"/>
    </location>
</feature>
<dbReference type="AlphaFoldDB" id="A0A0D0D659"/>
<organism evidence="2 3">
    <name type="scientific">Paxillus rubicundulus Ve08.2h10</name>
    <dbReference type="NCBI Taxonomy" id="930991"/>
    <lineage>
        <taxon>Eukaryota</taxon>
        <taxon>Fungi</taxon>
        <taxon>Dikarya</taxon>
        <taxon>Basidiomycota</taxon>
        <taxon>Agaricomycotina</taxon>
        <taxon>Agaricomycetes</taxon>
        <taxon>Agaricomycetidae</taxon>
        <taxon>Boletales</taxon>
        <taxon>Paxilineae</taxon>
        <taxon>Paxillaceae</taxon>
        <taxon>Paxillus</taxon>
    </lineage>
</organism>
<evidence type="ECO:0000313" key="3">
    <source>
        <dbReference type="Proteomes" id="UP000054538"/>
    </source>
</evidence>
<dbReference type="OrthoDB" id="3235114at2759"/>
<reference evidence="2 3" key="1">
    <citation type="submission" date="2014-04" db="EMBL/GenBank/DDBJ databases">
        <authorList>
            <consortium name="DOE Joint Genome Institute"/>
            <person name="Kuo A."/>
            <person name="Kohler A."/>
            <person name="Jargeat P."/>
            <person name="Nagy L.G."/>
            <person name="Floudas D."/>
            <person name="Copeland A."/>
            <person name="Barry K.W."/>
            <person name="Cichocki N."/>
            <person name="Veneault-Fourrey C."/>
            <person name="LaButti K."/>
            <person name="Lindquist E.A."/>
            <person name="Lipzen A."/>
            <person name="Lundell T."/>
            <person name="Morin E."/>
            <person name="Murat C."/>
            <person name="Sun H."/>
            <person name="Tunlid A."/>
            <person name="Henrissat B."/>
            <person name="Grigoriev I.V."/>
            <person name="Hibbett D.S."/>
            <person name="Martin F."/>
            <person name="Nordberg H.P."/>
            <person name="Cantor M.N."/>
            <person name="Hua S.X."/>
        </authorList>
    </citation>
    <scope>NUCLEOTIDE SEQUENCE [LARGE SCALE GENOMIC DNA]</scope>
    <source>
        <strain evidence="2 3">Ve08.2h10</strain>
    </source>
</reference>
<name>A0A0D0D659_9AGAM</name>
<keyword evidence="3" id="KW-1185">Reference proteome</keyword>
<proteinExistence type="predicted"/>
<dbReference type="STRING" id="930991.A0A0D0D659"/>
<dbReference type="HOGENOM" id="CLU_003703_1_0_1"/>
<evidence type="ECO:0000313" key="2">
    <source>
        <dbReference type="EMBL" id="KIK75584.1"/>
    </source>
</evidence>
<dbReference type="Proteomes" id="UP000054538">
    <property type="component" value="Unassembled WGS sequence"/>
</dbReference>
<dbReference type="Pfam" id="PF18803">
    <property type="entry name" value="CxC2"/>
    <property type="match status" value="1"/>
</dbReference>
<dbReference type="InParanoid" id="A0A0D0D659"/>
<evidence type="ECO:0000259" key="1">
    <source>
        <dbReference type="Pfam" id="PF18803"/>
    </source>
</evidence>
<dbReference type="EMBL" id="KN828003">
    <property type="protein sequence ID" value="KIK75584.1"/>
    <property type="molecule type" value="Genomic_DNA"/>
</dbReference>
<accession>A0A0D0D659</accession>
<gene>
    <name evidence="2" type="ORF">PAXRUDRAFT_29065</name>
</gene>